<dbReference type="InterPro" id="IPR003657">
    <property type="entry name" value="WRKY_dom"/>
</dbReference>
<comment type="subcellular location">
    <subcellularLocation>
        <location evidence="1">Nucleus</location>
    </subcellularLocation>
</comment>
<evidence type="ECO:0000313" key="9">
    <source>
        <dbReference type="Proteomes" id="UP000288805"/>
    </source>
</evidence>
<protein>
    <submittedName>
        <fullName evidence="8">WRKY transcription factor 22</fullName>
    </submittedName>
</protein>
<sequence length="257" mass="29411">MDGSVKVSKELKHETQASKKRRVVQKTVVTVRIEANVGKQKNEGPPSDFWSWRKYGQKPIKGSPYPRFIFSLFLYCLPLSFRGYYRCSTSKGCSAKKQVERCRTDASMLIITYTSSHNHPGPDLSTTPNTLNQPKDPQTQPIEETPTTPKEDHQPQQPITMASDEDASEDHFHYFQSTISHEEDPFKVNLEKTHDSLGVVFDEQPLAYPHLMTFSTPKSEENDFFDELEELPTSSSFTSFMRSGFNFFDDRILVLPS</sequence>
<keyword evidence="5" id="KW-0539">Nucleus</keyword>
<dbReference type="GO" id="GO:0003700">
    <property type="term" value="F:DNA-binding transcription factor activity"/>
    <property type="evidence" value="ECO:0007669"/>
    <property type="project" value="InterPro"/>
</dbReference>
<dbReference type="Gene3D" id="2.20.25.80">
    <property type="entry name" value="WRKY domain"/>
    <property type="match status" value="1"/>
</dbReference>
<dbReference type="AlphaFoldDB" id="A0A438E1P0"/>
<reference evidence="8 9" key="1">
    <citation type="journal article" date="2018" name="PLoS Genet.">
        <title>Population sequencing reveals clonal diversity and ancestral inbreeding in the grapevine cultivar Chardonnay.</title>
        <authorList>
            <person name="Roach M.J."/>
            <person name="Johnson D.L."/>
            <person name="Bohlmann J."/>
            <person name="van Vuuren H.J."/>
            <person name="Jones S.J."/>
            <person name="Pretorius I.S."/>
            <person name="Schmidt S.A."/>
            <person name="Borneman A.R."/>
        </authorList>
    </citation>
    <scope>NUCLEOTIDE SEQUENCE [LARGE SCALE GENOMIC DNA]</scope>
    <source>
        <strain evidence="9">cv. Chardonnay</strain>
        <tissue evidence="8">Leaf</tissue>
    </source>
</reference>
<dbReference type="PROSITE" id="PS50811">
    <property type="entry name" value="WRKY"/>
    <property type="match status" value="1"/>
</dbReference>
<accession>A0A438E1P0</accession>
<evidence type="ECO:0000259" key="7">
    <source>
        <dbReference type="PROSITE" id="PS50811"/>
    </source>
</evidence>
<evidence type="ECO:0000313" key="8">
    <source>
        <dbReference type="EMBL" id="RVW41611.1"/>
    </source>
</evidence>
<name>A0A438E1P0_VITVI</name>
<keyword evidence="3" id="KW-0238">DNA-binding</keyword>
<organism evidence="8 9">
    <name type="scientific">Vitis vinifera</name>
    <name type="common">Grape</name>
    <dbReference type="NCBI Taxonomy" id="29760"/>
    <lineage>
        <taxon>Eukaryota</taxon>
        <taxon>Viridiplantae</taxon>
        <taxon>Streptophyta</taxon>
        <taxon>Embryophyta</taxon>
        <taxon>Tracheophyta</taxon>
        <taxon>Spermatophyta</taxon>
        <taxon>Magnoliopsida</taxon>
        <taxon>eudicotyledons</taxon>
        <taxon>Gunneridae</taxon>
        <taxon>Pentapetalae</taxon>
        <taxon>rosids</taxon>
        <taxon>Vitales</taxon>
        <taxon>Vitaceae</taxon>
        <taxon>Viteae</taxon>
        <taxon>Vitis</taxon>
    </lineage>
</organism>
<dbReference type="GO" id="GO:0043565">
    <property type="term" value="F:sequence-specific DNA binding"/>
    <property type="evidence" value="ECO:0007669"/>
    <property type="project" value="InterPro"/>
</dbReference>
<dbReference type="GO" id="GO:0005634">
    <property type="term" value="C:nucleus"/>
    <property type="evidence" value="ECO:0007669"/>
    <property type="project" value="UniProtKB-SubCell"/>
</dbReference>
<evidence type="ECO:0000256" key="4">
    <source>
        <dbReference type="ARBA" id="ARBA00023163"/>
    </source>
</evidence>
<dbReference type="InterPro" id="IPR044810">
    <property type="entry name" value="WRKY_plant"/>
</dbReference>
<evidence type="ECO:0000256" key="5">
    <source>
        <dbReference type="ARBA" id="ARBA00023242"/>
    </source>
</evidence>
<dbReference type="Pfam" id="PF03106">
    <property type="entry name" value="WRKY"/>
    <property type="match status" value="2"/>
</dbReference>
<feature type="domain" description="WRKY" evidence="7">
    <location>
        <begin position="47"/>
        <end position="122"/>
    </location>
</feature>
<dbReference type="PANTHER" id="PTHR32096">
    <property type="entry name" value="WRKY TRANSCRIPTION FACTOR 30-RELATED-RELATED"/>
    <property type="match status" value="1"/>
</dbReference>
<dbReference type="Proteomes" id="UP000288805">
    <property type="component" value="Unassembled WGS sequence"/>
</dbReference>
<dbReference type="EMBL" id="QGNW01001434">
    <property type="protein sequence ID" value="RVW41611.1"/>
    <property type="molecule type" value="Genomic_DNA"/>
</dbReference>
<dbReference type="SUPFAM" id="SSF118290">
    <property type="entry name" value="WRKY DNA-binding domain"/>
    <property type="match status" value="1"/>
</dbReference>
<comment type="caution">
    <text evidence="8">The sequence shown here is derived from an EMBL/GenBank/DDBJ whole genome shotgun (WGS) entry which is preliminary data.</text>
</comment>
<feature type="region of interest" description="Disordered" evidence="6">
    <location>
        <begin position="114"/>
        <end position="157"/>
    </location>
</feature>
<keyword evidence="4" id="KW-0804">Transcription</keyword>
<evidence type="ECO:0000256" key="3">
    <source>
        <dbReference type="ARBA" id="ARBA00023125"/>
    </source>
</evidence>
<gene>
    <name evidence="8" type="primary">WRKY22_0</name>
    <name evidence="8" type="ORF">CK203_068256</name>
</gene>
<evidence type="ECO:0000256" key="2">
    <source>
        <dbReference type="ARBA" id="ARBA00023015"/>
    </source>
</evidence>
<dbReference type="SMART" id="SM00774">
    <property type="entry name" value="WRKY"/>
    <property type="match status" value="1"/>
</dbReference>
<dbReference type="InterPro" id="IPR036576">
    <property type="entry name" value="WRKY_dom_sf"/>
</dbReference>
<feature type="compositionally biased region" description="Low complexity" evidence="6">
    <location>
        <begin position="137"/>
        <end position="148"/>
    </location>
</feature>
<evidence type="ECO:0000256" key="1">
    <source>
        <dbReference type="ARBA" id="ARBA00004123"/>
    </source>
</evidence>
<proteinExistence type="predicted"/>
<evidence type="ECO:0000256" key="6">
    <source>
        <dbReference type="SAM" id="MobiDB-lite"/>
    </source>
</evidence>
<keyword evidence="2" id="KW-0805">Transcription regulation</keyword>
<feature type="compositionally biased region" description="Polar residues" evidence="6">
    <location>
        <begin position="114"/>
        <end position="136"/>
    </location>
</feature>
<dbReference type="PANTHER" id="PTHR32096:SF18">
    <property type="entry name" value="DISEASE RESISTANCE PROTEIN RRS1B-RELATED"/>
    <property type="match status" value="1"/>
</dbReference>